<dbReference type="PROSITE" id="PS50929">
    <property type="entry name" value="ABC_TM1F"/>
    <property type="match status" value="1"/>
</dbReference>
<feature type="transmembrane region" description="Helical" evidence="8">
    <location>
        <begin position="157"/>
        <end position="180"/>
    </location>
</feature>
<dbReference type="Gene3D" id="1.20.1560.10">
    <property type="entry name" value="ABC transporter type 1, transmembrane domain"/>
    <property type="match status" value="1"/>
</dbReference>
<dbReference type="InterPro" id="IPR050835">
    <property type="entry name" value="ABC_transporter_sub-D"/>
</dbReference>
<dbReference type="SUPFAM" id="SSF90123">
    <property type="entry name" value="ABC transporter transmembrane region"/>
    <property type="match status" value="1"/>
</dbReference>
<evidence type="ECO:0000256" key="2">
    <source>
        <dbReference type="ARBA" id="ARBA00022448"/>
    </source>
</evidence>
<keyword evidence="6 8" id="KW-1133">Transmembrane helix</keyword>
<evidence type="ECO:0000313" key="12">
    <source>
        <dbReference type="Proteomes" id="UP000789901"/>
    </source>
</evidence>
<keyword evidence="4" id="KW-0547">Nucleotide-binding</keyword>
<comment type="similarity">
    <text evidence="1">Belongs to the ABC transporter superfamily. ABCD family. Peroxisomal fatty acyl CoA transporter (TC 3.A.1.203) subfamily.</text>
</comment>
<dbReference type="InterPro" id="IPR011527">
    <property type="entry name" value="ABC1_TM_dom"/>
</dbReference>
<reference evidence="11 12" key="1">
    <citation type="submission" date="2021-06" db="EMBL/GenBank/DDBJ databases">
        <authorList>
            <person name="Kallberg Y."/>
            <person name="Tangrot J."/>
            <person name="Rosling A."/>
        </authorList>
    </citation>
    <scope>NUCLEOTIDE SEQUENCE [LARGE SCALE GENOMIC DNA]</scope>
    <source>
        <strain evidence="11 12">120-4 pot B 10/14</strain>
    </source>
</reference>
<dbReference type="Proteomes" id="UP000789901">
    <property type="component" value="Unassembled WGS sequence"/>
</dbReference>
<evidence type="ECO:0000256" key="3">
    <source>
        <dbReference type="ARBA" id="ARBA00022692"/>
    </source>
</evidence>
<dbReference type="SMART" id="SM00382">
    <property type="entry name" value="AAA"/>
    <property type="match status" value="1"/>
</dbReference>
<keyword evidence="5" id="KW-0067">ATP-binding</keyword>
<dbReference type="InterPro" id="IPR027417">
    <property type="entry name" value="P-loop_NTPase"/>
</dbReference>
<gene>
    <name evidence="11" type="ORF">GMARGA_LOCUS8787</name>
</gene>
<protein>
    <submittedName>
        <fullName evidence="11">11861_t:CDS:1</fullName>
    </submittedName>
</protein>
<accession>A0ABN7UPY7</accession>
<feature type="domain" description="ABC transmembrane type-1" evidence="10">
    <location>
        <begin position="165"/>
        <end position="396"/>
    </location>
</feature>
<dbReference type="Pfam" id="PF06472">
    <property type="entry name" value="ABC_membrane_2"/>
    <property type="match status" value="1"/>
</dbReference>
<keyword evidence="12" id="KW-1185">Reference proteome</keyword>
<feature type="transmembrane region" description="Helical" evidence="8">
    <location>
        <begin position="300"/>
        <end position="319"/>
    </location>
</feature>
<evidence type="ECO:0000256" key="5">
    <source>
        <dbReference type="ARBA" id="ARBA00022840"/>
    </source>
</evidence>
<feature type="transmembrane region" description="Helical" evidence="8">
    <location>
        <begin position="36"/>
        <end position="54"/>
    </location>
</feature>
<dbReference type="EMBL" id="CAJVQB010004573">
    <property type="protein sequence ID" value="CAG8639870.1"/>
    <property type="molecule type" value="Genomic_DNA"/>
</dbReference>
<keyword evidence="3 8" id="KW-0812">Transmembrane</keyword>
<dbReference type="PROSITE" id="PS00211">
    <property type="entry name" value="ABC_TRANSPORTER_1"/>
    <property type="match status" value="1"/>
</dbReference>
<evidence type="ECO:0000256" key="1">
    <source>
        <dbReference type="ARBA" id="ARBA00008575"/>
    </source>
</evidence>
<dbReference type="InterPro" id="IPR017871">
    <property type="entry name" value="ABC_transporter-like_CS"/>
</dbReference>
<dbReference type="PANTHER" id="PTHR11384:SF67">
    <property type="entry name" value="ATP-BINDING CASSETTE SUB-FAMILY D MEMBER 1"/>
    <property type="match status" value="1"/>
</dbReference>
<evidence type="ECO:0000313" key="11">
    <source>
        <dbReference type="EMBL" id="CAG8639870.1"/>
    </source>
</evidence>
<dbReference type="Pfam" id="PF00005">
    <property type="entry name" value="ABC_tran"/>
    <property type="match status" value="1"/>
</dbReference>
<dbReference type="PANTHER" id="PTHR11384">
    <property type="entry name" value="ATP-BINDING CASSETTE, SUB-FAMILY D MEMBER"/>
    <property type="match status" value="1"/>
</dbReference>
<feature type="domain" description="ABC transporter" evidence="9">
    <location>
        <begin position="523"/>
        <end position="755"/>
    </location>
</feature>
<dbReference type="PROSITE" id="PS50893">
    <property type="entry name" value="ABC_TRANSPORTER_2"/>
    <property type="match status" value="1"/>
</dbReference>
<sequence length="780" mass="88185">MVVFSKPVDRLPVPLQAVLEPVTSNAQRQPYSKTKVIASTAIISLAAYIANYIYQKRLENLDSQIISPVTPLSGTSRKSDVFEGPTPRNNKYILTVPYKNRTAKVTVRPTSTETFKKHKKFFPPSTSGQRVGVNKVFFKQLSAILKVIIPKIRSKEVIILVLHSIFLVLRTWLSIVVARLDGRIVRDLVAANGKEFLKGIMYWFAIAIPATYTNSMIRFLQSKLSIAFRTRLTRYVHDLYLNKENAYYKAINLDNRIGGADQFITTDIARFCDGLASLYSNLGKPLLDTIIFNYQLTKSIGLAGMMGLFGNYLLTAWILRKVTPAFGKLAAHEAKLEGDFRAAHTRLITNAEEIAFYNGSDLELSILDRTYTKLIKHINSIFKIRIAYNMFEDFLIKYCWSAIGLLMCSVPVFFPSWGGRGGRQELDGGNVYGKERDRTKAFITNKRLMLTLADAGGRMMYSYKELAELAGYASRVYNLLAVLHSLYAGEYVPTPRPSDFPDDQEFYSLGDIRGEVFYGYDGLKFESVPIVGPNAGNERGGEELIKSMNITIRPGEHLLITGPNGVGKTSVARVISRLWPLFRGRLSRPEDRDIFYVPQRPYLSIGTLRDQIIYPHSLADMIRSGRTDKELLDILHIVKLSTIPDREGGWETQKEWKDVFSGGEKQRIGIARLFYHHPKFAILDECTSAVSSEVEGLMYQHAKDIGITLVTISHRPSLFKYHTHLLRIGDEGTCEFSTIGTEQERMTLDKEVATLEAKLKDVDSWKARIAEINMELQLNI</sequence>
<dbReference type="Gene3D" id="3.40.50.300">
    <property type="entry name" value="P-loop containing nucleotide triphosphate hydrolases"/>
    <property type="match status" value="1"/>
</dbReference>
<evidence type="ECO:0000259" key="9">
    <source>
        <dbReference type="PROSITE" id="PS50893"/>
    </source>
</evidence>
<keyword evidence="2" id="KW-0813">Transport</keyword>
<dbReference type="InterPro" id="IPR003593">
    <property type="entry name" value="AAA+_ATPase"/>
</dbReference>
<dbReference type="CDD" id="cd03223">
    <property type="entry name" value="ABCD_peroxisomal_ALDP"/>
    <property type="match status" value="1"/>
</dbReference>
<evidence type="ECO:0000259" key="10">
    <source>
        <dbReference type="PROSITE" id="PS50929"/>
    </source>
</evidence>
<feature type="transmembrane region" description="Helical" evidence="8">
    <location>
        <begin position="200"/>
        <end position="220"/>
    </location>
</feature>
<evidence type="ECO:0000256" key="6">
    <source>
        <dbReference type="ARBA" id="ARBA00022989"/>
    </source>
</evidence>
<keyword evidence="7 8" id="KW-0472">Membrane</keyword>
<evidence type="ECO:0000256" key="4">
    <source>
        <dbReference type="ARBA" id="ARBA00022741"/>
    </source>
</evidence>
<evidence type="ECO:0000256" key="8">
    <source>
        <dbReference type="SAM" id="Phobius"/>
    </source>
</evidence>
<organism evidence="11 12">
    <name type="scientific">Gigaspora margarita</name>
    <dbReference type="NCBI Taxonomy" id="4874"/>
    <lineage>
        <taxon>Eukaryota</taxon>
        <taxon>Fungi</taxon>
        <taxon>Fungi incertae sedis</taxon>
        <taxon>Mucoromycota</taxon>
        <taxon>Glomeromycotina</taxon>
        <taxon>Glomeromycetes</taxon>
        <taxon>Diversisporales</taxon>
        <taxon>Gigasporaceae</taxon>
        <taxon>Gigaspora</taxon>
    </lineage>
</organism>
<comment type="caution">
    <text evidence="11">The sequence shown here is derived from an EMBL/GenBank/DDBJ whole genome shotgun (WGS) entry which is preliminary data.</text>
</comment>
<proteinExistence type="inferred from homology"/>
<evidence type="ECO:0000256" key="7">
    <source>
        <dbReference type="ARBA" id="ARBA00023136"/>
    </source>
</evidence>
<dbReference type="InterPro" id="IPR003439">
    <property type="entry name" value="ABC_transporter-like_ATP-bd"/>
</dbReference>
<dbReference type="InterPro" id="IPR036640">
    <property type="entry name" value="ABC1_TM_sf"/>
</dbReference>
<name>A0ABN7UPY7_GIGMA</name>
<dbReference type="SUPFAM" id="SSF52540">
    <property type="entry name" value="P-loop containing nucleoside triphosphate hydrolases"/>
    <property type="match status" value="1"/>
</dbReference>